<dbReference type="FunFam" id="3.90.1140.10:FF:000008">
    <property type="entry name" value="U6 snRNA phosphodiesterase"/>
    <property type="match status" value="1"/>
</dbReference>
<evidence type="ECO:0000256" key="4">
    <source>
        <dbReference type="ARBA" id="ARBA00023242"/>
    </source>
</evidence>
<organism evidence="7 8">
    <name type="scientific">Papaver nudicaule</name>
    <name type="common">Iceland poppy</name>
    <dbReference type="NCBI Taxonomy" id="74823"/>
    <lineage>
        <taxon>Eukaryota</taxon>
        <taxon>Viridiplantae</taxon>
        <taxon>Streptophyta</taxon>
        <taxon>Embryophyta</taxon>
        <taxon>Tracheophyta</taxon>
        <taxon>Spermatophyta</taxon>
        <taxon>Magnoliopsida</taxon>
        <taxon>Ranunculales</taxon>
        <taxon>Papaveraceae</taxon>
        <taxon>Papaveroideae</taxon>
        <taxon>Papaver</taxon>
    </lineage>
</organism>
<comment type="caution">
    <text evidence="7">The sequence shown here is derived from an EMBL/GenBank/DDBJ whole genome shotgun (WGS) entry which is preliminary data.</text>
</comment>
<evidence type="ECO:0000256" key="5">
    <source>
        <dbReference type="HAMAP-Rule" id="MF_03040"/>
    </source>
</evidence>
<gene>
    <name evidence="7" type="ORF">MKW94_030688</name>
</gene>
<dbReference type="PANTHER" id="PTHR13522">
    <property type="entry name" value="U6 SNRNA PHOSPHODIESTERASE 1"/>
    <property type="match status" value="1"/>
</dbReference>
<dbReference type="GO" id="GO:0034477">
    <property type="term" value="P:U6 snRNA 3'-end processing"/>
    <property type="evidence" value="ECO:0007669"/>
    <property type="project" value="UniProtKB-UniRule"/>
</dbReference>
<keyword evidence="1 5" id="KW-0540">Nuclease</keyword>
<dbReference type="InterPro" id="IPR027521">
    <property type="entry name" value="Usb1"/>
</dbReference>
<evidence type="ECO:0000313" key="7">
    <source>
        <dbReference type="EMBL" id="MCL7046100.1"/>
    </source>
</evidence>
<evidence type="ECO:0000256" key="2">
    <source>
        <dbReference type="ARBA" id="ARBA00022801"/>
    </source>
</evidence>
<comment type="similarity">
    <text evidence="5">Belongs to the 2H phosphoesterase superfamily. USB1 family.</text>
</comment>
<reference evidence="7" key="1">
    <citation type="submission" date="2022-03" db="EMBL/GenBank/DDBJ databases">
        <title>A functionally conserved STORR gene fusion in Papaver species that diverged 16.8 million years ago.</title>
        <authorList>
            <person name="Catania T."/>
        </authorList>
    </citation>
    <scope>NUCLEOTIDE SEQUENCE</scope>
    <source>
        <strain evidence="7">S-191538</strain>
    </source>
</reference>
<dbReference type="Gene3D" id="3.90.1140.10">
    <property type="entry name" value="Cyclic phosphodiesterase"/>
    <property type="match status" value="1"/>
</dbReference>
<keyword evidence="8" id="KW-1185">Reference proteome</keyword>
<keyword evidence="4 5" id="KW-0539">Nucleus</keyword>
<dbReference type="GO" id="GO:1990838">
    <property type="term" value="F:poly(U)-specific exoribonuclease activity, producing 3' uridine cyclic phosphate ends"/>
    <property type="evidence" value="ECO:0007669"/>
    <property type="project" value="UniProtKB-UniRule"/>
</dbReference>
<dbReference type="GO" id="GO:0016829">
    <property type="term" value="F:lyase activity"/>
    <property type="evidence" value="ECO:0007669"/>
    <property type="project" value="UniProtKB-KW"/>
</dbReference>
<dbReference type="PANTHER" id="PTHR13522:SF3">
    <property type="entry name" value="U6 SNRNA PHOSPHODIESTERASE 1"/>
    <property type="match status" value="1"/>
</dbReference>
<feature type="active site" description="Proton donor/acceptor" evidence="5">
    <location>
        <position position="234"/>
    </location>
</feature>
<evidence type="ECO:0000256" key="3">
    <source>
        <dbReference type="ARBA" id="ARBA00023239"/>
    </source>
</evidence>
<dbReference type="Pfam" id="PF09749">
    <property type="entry name" value="HVSL"/>
    <property type="match status" value="1"/>
</dbReference>
<dbReference type="EC" id="3.1.4.-" evidence="5"/>
<dbReference type="Proteomes" id="UP001177140">
    <property type="component" value="Unassembled WGS sequence"/>
</dbReference>
<dbReference type="AlphaFoldDB" id="A0AA41VRE7"/>
<feature type="active site" description="Proton donor/acceptor" evidence="5">
    <location>
        <position position="145"/>
    </location>
</feature>
<dbReference type="HAMAP" id="MF_03040">
    <property type="entry name" value="USB1"/>
    <property type="match status" value="1"/>
</dbReference>
<dbReference type="EMBL" id="JAJJMA010277292">
    <property type="protein sequence ID" value="MCL7046100.1"/>
    <property type="molecule type" value="Genomic_DNA"/>
</dbReference>
<accession>A0AA41VRE7</accession>
<dbReference type="GO" id="GO:0005634">
    <property type="term" value="C:nucleus"/>
    <property type="evidence" value="ECO:0007669"/>
    <property type="project" value="UniProtKB-SubCell"/>
</dbReference>
<keyword evidence="2 5" id="KW-0378">Hydrolase</keyword>
<sequence length="290" mass="32841">MEALIANYGDDDSSSSETDISPPSTPNTRHKLTFEESESKSEPEPVRLPPPPLSLLNNSSNSLDYMEIGQGSRVRNFPHIEGNYALHVFIPVSIPPTSMKNLALFLKRIAKVVPDLHVVDVDIPLSILCKDDQKLEQVALGREFHISLGRTVPIRVHQIDSILAMLRHKLSSPKQYWIDFDKWDVFVNDEQTRSFLAMEVVAGGLAEVAKQIQSVNEIYRFHNLPEFYEDPRPHISLIWASGNVSDLLKKRVMENLSAAGTMSQNRRIFTCKFKGIKCRIGNKQYKICNV</sequence>
<keyword evidence="3" id="KW-0456">Lyase</keyword>
<feature type="compositionally biased region" description="Basic and acidic residues" evidence="6">
    <location>
        <begin position="32"/>
        <end position="45"/>
    </location>
</feature>
<proteinExistence type="inferred from homology"/>
<evidence type="ECO:0000313" key="8">
    <source>
        <dbReference type="Proteomes" id="UP001177140"/>
    </source>
</evidence>
<protein>
    <recommendedName>
        <fullName evidence="5">U6 snRNA phosphodiesterase</fullName>
        <ecNumber evidence="5">3.1.4.-</ecNumber>
    </recommendedName>
</protein>
<name>A0AA41VRE7_PAPNU</name>
<comment type="subcellular location">
    <subcellularLocation>
        <location evidence="5">Nucleus</location>
    </subcellularLocation>
</comment>
<evidence type="ECO:0000256" key="1">
    <source>
        <dbReference type="ARBA" id="ARBA00022722"/>
    </source>
</evidence>
<feature type="region of interest" description="Disordered" evidence="6">
    <location>
        <begin position="1"/>
        <end position="53"/>
    </location>
</feature>
<evidence type="ECO:0000256" key="6">
    <source>
        <dbReference type="SAM" id="MobiDB-lite"/>
    </source>
</evidence>
<comment type="function">
    <text evidence="5">Phosphodiesterase responsible for the U6 snRNA 3' end processing. Acts as an exoribonuclease (RNase) responsible for trimming the poly(U) tract of the last nucleotides in the pre-U6 snRNA molecule, leading to the formation of mature U6 snRNA.</text>
</comment>